<gene>
    <name evidence="4" type="ORF">FHR24_000823</name>
</gene>
<dbReference type="SUPFAM" id="SSF48695">
    <property type="entry name" value="Multiheme cytochromes"/>
    <property type="match status" value="1"/>
</dbReference>
<feature type="transmembrane region" description="Helical" evidence="2">
    <location>
        <begin position="12"/>
        <end position="32"/>
    </location>
</feature>
<dbReference type="Pfam" id="PF22113">
    <property type="entry name" value="Mtrc-MtrF_II-IV_dom"/>
    <property type="match status" value="1"/>
</dbReference>
<dbReference type="InterPro" id="IPR051829">
    <property type="entry name" value="Multiheme_Cytochr_ET"/>
</dbReference>
<keyword evidence="2" id="KW-0472">Membrane</keyword>
<keyword evidence="1" id="KW-0732">Signal</keyword>
<dbReference type="RefSeq" id="WP_167184257.1">
    <property type="nucleotide sequence ID" value="NZ_JAASQL010000001.1"/>
</dbReference>
<evidence type="ECO:0000256" key="1">
    <source>
        <dbReference type="ARBA" id="ARBA00022729"/>
    </source>
</evidence>
<dbReference type="Proteomes" id="UP000745859">
    <property type="component" value="Unassembled WGS sequence"/>
</dbReference>
<evidence type="ECO:0000313" key="5">
    <source>
        <dbReference type="Proteomes" id="UP000745859"/>
    </source>
</evidence>
<keyword evidence="2" id="KW-0812">Transmembrane</keyword>
<dbReference type="Gene3D" id="3.90.10.10">
    <property type="entry name" value="Cytochrome C3"/>
    <property type="match status" value="1"/>
</dbReference>
<reference evidence="4 5" key="1">
    <citation type="submission" date="2020-03" db="EMBL/GenBank/DDBJ databases">
        <title>Genomic Encyclopedia of Type Strains, Phase IV (KMG-IV): sequencing the most valuable type-strain genomes for metagenomic binning, comparative biology and taxonomic classification.</title>
        <authorList>
            <person name="Goeker M."/>
        </authorList>
    </citation>
    <scope>NUCLEOTIDE SEQUENCE [LARGE SCALE GENOMIC DNA]</scope>
    <source>
        <strain evidence="4 5">DSM 101599</strain>
    </source>
</reference>
<comment type="caution">
    <text evidence="4">The sequence shown here is derived from an EMBL/GenBank/DDBJ whole genome shotgun (WGS) entry which is preliminary data.</text>
</comment>
<organism evidence="4 5">
    <name type="scientific">Wenyingzhuangia heitensis</name>
    <dbReference type="NCBI Taxonomy" id="1487859"/>
    <lineage>
        <taxon>Bacteria</taxon>
        <taxon>Pseudomonadati</taxon>
        <taxon>Bacteroidota</taxon>
        <taxon>Flavobacteriia</taxon>
        <taxon>Flavobacteriales</taxon>
        <taxon>Flavobacteriaceae</taxon>
        <taxon>Wenyingzhuangia</taxon>
    </lineage>
</organism>
<evidence type="ECO:0000259" key="3">
    <source>
        <dbReference type="Pfam" id="PF22113"/>
    </source>
</evidence>
<keyword evidence="5" id="KW-1185">Reference proteome</keyword>
<evidence type="ECO:0000256" key="2">
    <source>
        <dbReference type="SAM" id="Phobius"/>
    </source>
</evidence>
<proteinExistence type="predicted"/>
<name>A0ABX0U6B5_9FLAO</name>
<dbReference type="InterPro" id="IPR054337">
    <property type="entry name" value="Mtrc-MtrF-like_dom_II/IV"/>
</dbReference>
<keyword evidence="2" id="KW-1133">Transmembrane helix</keyword>
<dbReference type="EMBL" id="JAASQL010000001">
    <property type="protein sequence ID" value="NIJ44384.1"/>
    <property type="molecule type" value="Genomic_DNA"/>
</dbReference>
<dbReference type="PANTHER" id="PTHR35038">
    <property type="entry name" value="DISSIMILATORY SULFITE REDUCTASE SIRA"/>
    <property type="match status" value="1"/>
</dbReference>
<sequence length="237" mass="26985">MFEINPLRKRQFFGILIGTTIAITAILCLLFVKPAEEYLSIGPMNTGHEGFSCNTCHADARGNWLQQIQSNSEHALGLRKKMVEFGSLPVNTKKCLSCHDRDNDRHPTHRFLEPKHLKAIQKIDATNCATCHNEHNGIRVSLTQGNYCINCHSDTKIKDDPIDVPHSELFKKGLWTTCLQCHDFHGNHQAEAALLMKDTIPLKKIKAYFKGGDDPYKGIKKFKALSEQEWIKKYLKK</sequence>
<dbReference type="PANTHER" id="PTHR35038:SF6">
    <property type="entry name" value="SURFACE LOCALIZED DECAHEME CYTOCHROME C LIPOPROTEIN"/>
    <property type="match status" value="1"/>
</dbReference>
<protein>
    <recommendedName>
        <fullName evidence="3">Outer membrane cytochrome MtrC/MtrF-like domain-containing protein</fullName>
    </recommendedName>
</protein>
<feature type="domain" description="Outer membrane cytochrome MtrC/MtrF-like" evidence="3">
    <location>
        <begin position="52"/>
        <end position="136"/>
    </location>
</feature>
<accession>A0ABX0U6B5</accession>
<dbReference type="InterPro" id="IPR036280">
    <property type="entry name" value="Multihaem_cyt_sf"/>
</dbReference>
<evidence type="ECO:0000313" key="4">
    <source>
        <dbReference type="EMBL" id="NIJ44384.1"/>
    </source>
</evidence>